<dbReference type="InterPro" id="IPR006935">
    <property type="entry name" value="Helicase/UvrB_N"/>
</dbReference>
<dbReference type="GO" id="GO:0016787">
    <property type="term" value="F:hydrolase activity"/>
    <property type="evidence" value="ECO:0007669"/>
    <property type="project" value="UniProtKB-KW"/>
</dbReference>
<dbReference type="Pfam" id="PF00271">
    <property type="entry name" value="Helicase_C"/>
    <property type="match status" value="1"/>
</dbReference>
<dbReference type="InterPro" id="IPR001650">
    <property type="entry name" value="Helicase_C-like"/>
</dbReference>
<dbReference type="PANTHER" id="PTHR47396:SF1">
    <property type="entry name" value="ATP-DEPENDENT HELICASE IRC3-RELATED"/>
    <property type="match status" value="1"/>
</dbReference>
<dbReference type="EMBL" id="QFLI01000002">
    <property type="protein sequence ID" value="PXY01862.1"/>
    <property type="molecule type" value="Genomic_DNA"/>
</dbReference>
<accession>A0A2V3ZZE3</accession>
<evidence type="ECO:0000259" key="5">
    <source>
        <dbReference type="PROSITE" id="PS51193"/>
    </source>
</evidence>
<dbReference type="InterPro" id="IPR014013">
    <property type="entry name" value="Helic_SF1/SF2_ATP-bd_DinG/Rad3"/>
</dbReference>
<gene>
    <name evidence="7" type="ORF">DF185_04215</name>
</gene>
<protein>
    <submittedName>
        <fullName evidence="7">Restriction endonuclease subunit R</fullName>
    </submittedName>
</protein>
<evidence type="ECO:0000313" key="7">
    <source>
        <dbReference type="EMBL" id="PXY01862.1"/>
    </source>
</evidence>
<dbReference type="Pfam" id="PF04851">
    <property type="entry name" value="ResIII"/>
    <property type="match status" value="1"/>
</dbReference>
<dbReference type="SMART" id="SM00487">
    <property type="entry name" value="DEXDc"/>
    <property type="match status" value="1"/>
</dbReference>
<dbReference type="PROSITE" id="PS51193">
    <property type="entry name" value="HELICASE_ATP_BIND_2"/>
    <property type="match status" value="1"/>
</dbReference>
<keyword evidence="8" id="KW-1185">Reference proteome</keyword>
<keyword evidence="1" id="KW-0547">Nucleotide-binding</keyword>
<dbReference type="SUPFAM" id="SSF52540">
    <property type="entry name" value="P-loop containing nucleoside triphosphate hydrolases"/>
    <property type="match status" value="1"/>
</dbReference>
<dbReference type="InterPro" id="IPR027417">
    <property type="entry name" value="P-loop_NTPase"/>
</dbReference>
<evidence type="ECO:0000256" key="2">
    <source>
        <dbReference type="ARBA" id="ARBA00022801"/>
    </source>
</evidence>
<evidence type="ECO:0000259" key="6">
    <source>
        <dbReference type="PROSITE" id="PS51194"/>
    </source>
</evidence>
<keyword evidence="2" id="KW-0378">Hydrolase</keyword>
<dbReference type="PROSITE" id="PS51194">
    <property type="entry name" value="HELICASE_CTER"/>
    <property type="match status" value="1"/>
</dbReference>
<dbReference type="CDD" id="cd17926">
    <property type="entry name" value="DEXHc_RE"/>
    <property type="match status" value="1"/>
</dbReference>
<evidence type="ECO:0000256" key="3">
    <source>
        <dbReference type="ARBA" id="ARBA00022840"/>
    </source>
</evidence>
<evidence type="ECO:0000259" key="4">
    <source>
        <dbReference type="PROSITE" id="PS51192"/>
    </source>
</evidence>
<dbReference type="GO" id="GO:0004519">
    <property type="term" value="F:endonuclease activity"/>
    <property type="evidence" value="ECO:0007669"/>
    <property type="project" value="UniProtKB-KW"/>
</dbReference>
<dbReference type="SMART" id="SM00490">
    <property type="entry name" value="HELICc"/>
    <property type="match status" value="1"/>
</dbReference>
<keyword evidence="7" id="KW-0255">Endonuclease</keyword>
<dbReference type="PROSITE" id="PS51192">
    <property type="entry name" value="HELICASE_ATP_BIND_1"/>
    <property type="match status" value="1"/>
</dbReference>
<keyword evidence="7" id="KW-0540">Nuclease</keyword>
<sequence length="1096" mass="125865">MQSLFPNENVIVEFNLSITETLNGNKVSYFIGVESGMIEKYNGSDFSGYIFKSTNGKVYFLSIQKTNYPKDYDAAFYIDISKIEDKSLNSLAKCAKEILYVNVPDSSEIKSSWVDSFRYRKELKGKNGEVERFGLRPPQIGALHSIQAHWSTSNKTALIVMPTGTGKTETMLCLTLAEQCSGLLVIVPSDSLRTQISEKFKTLGILKDPKFQIASYKSLNPKVCTLNTGLKSLDDLNEILCSNVIVSTPQLIKKILDGEEKIREAFLDWCNYLVVDEAHHSQATTWKYIKENLEAVGKKVLLFTATPFRNDKKRIVGDIIYNYPLSLAQKDNYFKKIDFHPILEFNHQVADEKIAQTAVDLLIEDRKKGYDHLLMARVDKKDEAERIYNDIYSKYTDLNPVFIHSGIKSAPERKAILERIKNGSHKIIICVDMLGEGFDLPQLKICAMHDLHKNITTSFQFFGRFTRESSLKLGNAKIVANITDTKLKGTLRKLYQKDSDWDNIIRHANENVIQGIVEEESFFKNFSEIEIPNKIPFRNITPAMSTVVFKLYDSKIKWTPDNHSKYFPETTYETVTVEHEEQDLQIIIAKKTKPVDWGKIDDLVNCEYDLYLIYLNREKKLLFINSSNNGSTHNKLADAICGANNDLFCEANIYRCLDGIFQLELFNLGLKPVLDGPISFTMYAGNGIVSGLDELDNNKTSSNLFGVGYENGEKVTIGCSSKGRIWTKLVKSIPDFCGWCDEMGDKLLDESINAEDIFKFIQKPERKKEMPVDKQPISIKWDEEFYRHPTKFEYRDFPLADYPIDVVDNDRSSITFSVDLEGVVTTYQLVLKDDDKSRGFEYKRISGYPLKIRRSKIEIDLVDLFLEFPPVIWFHDNSKMHNNIFFPFKGKISIFDSSKILPLNWDGVDIRKESQKKEKRSDSIQYRMLQKLKSNSDCSIVFDDDDANEASDIIAIKTFDFADRRVLFELYHCKYSSKTESGGRLKDLYEVCGQAQRSFHWKHYAVELLNHMLRREEKRISQGRHSRYEKGGSNEMLTILNMLTSGYCQIDFDIYVVQPGISKSAIIKEEEHLKLLGATDLLLKKTGNEFYVISDY</sequence>
<dbReference type="InterPro" id="IPR050742">
    <property type="entry name" value="Helicase_Restrict-Modif_Enz"/>
</dbReference>
<dbReference type="RefSeq" id="WP_110359499.1">
    <property type="nucleotide sequence ID" value="NZ_QFLI01000002.1"/>
</dbReference>
<feature type="domain" description="Helicase ATP-binding" evidence="4">
    <location>
        <begin position="148"/>
        <end position="325"/>
    </location>
</feature>
<dbReference type="GO" id="GO:0005524">
    <property type="term" value="F:ATP binding"/>
    <property type="evidence" value="ECO:0007669"/>
    <property type="project" value="UniProtKB-KW"/>
</dbReference>
<evidence type="ECO:0000256" key="1">
    <source>
        <dbReference type="ARBA" id="ARBA00022741"/>
    </source>
</evidence>
<name>A0A2V3ZZE3_9BACT</name>
<feature type="domain" description="Helicase ATP-binding" evidence="5">
    <location>
        <begin position="125"/>
        <end position="399"/>
    </location>
</feature>
<dbReference type="Proteomes" id="UP000248079">
    <property type="component" value="Unassembled WGS sequence"/>
</dbReference>
<dbReference type="OrthoDB" id="9759819at2"/>
<keyword evidence="3" id="KW-0067">ATP-binding</keyword>
<dbReference type="AlphaFoldDB" id="A0A2V3ZZE3"/>
<dbReference type="Gene3D" id="3.40.50.300">
    <property type="entry name" value="P-loop containing nucleotide triphosphate hydrolases"/>
    <property type="match status" value="2"/>
</dbReference>
<organism evidence="7 8">
    <name type="scientific">Marinifilum breve</name>
    <dbReference type="NCBI Taxonomy" id="2184082"/>
    <lineage>
        <taxon>Bacteria</taxon>
        <taxon>Pseudomonadati</taxon>
        <taxon>Bacteroidota</taxon>
        <taxon>Bacteroidia</taxon>
        <taxon>Marinilabiliales</taxon>
        <taxon>Marinifilaceae</taxon>
    </lineage>
</organism>
<feature type="domain" description="Helicase C-terminal" evidence="6">
    <location>
        <begin position="353"/>
        <end position="513"/>
    </location>
</feature>
<comment type="caution">
    <text evidence="7">The sequence shown here is derived from an EMBL/GenBank/DDBJ whole genome shotgun (WGS) entry which is preliminary data.</text>
</comment>
<dbReference type="PANTHER" id="PTHR47396">
    <property type="entry name" value="TYPE I RESTRICTION ENZYME ECOKI R PROTEIN"/>
    <property type="match status" value="1"/>
</dbReference>
<dbReference type="InterPro" id="IPR014001">
    <property type="entry name" value="Helicase_ATP-bd"/>
</dbReference>
<dbReference type="GO" id="GO:0003677">
    <property type="term" value="F:DNA binding"/>
    <property type="evidence" value="ECO:0007669"/>
    <property type="project" value="InterPro"/>
</dbReference>
<dbReference type="GO" id="GO:0005829">
    <property type="term" value="C:cytosol"/>
    <property type="evidence" value="ECO:0007669"/>
    <property type="project" value="TreeGrafter"/>
</dbReference>
<proteinExistence type="predicted"/>
<reference evidence="7 8" key="1">
    <citation type="submission" date="2018-05" db="EMBL/GenBank/DDBJ databases">
        <title>Marinifilum breve JC075T sp. nov., a marine bacterium isolated from Yongle Blue Hole in the South China Sea.</title>
        <authorList>
            <person name="Fu T."/>
        </authorList>
    </citation>
    <scope>NUCLEOTIDE SEQUENCE [LARGE SCALE GENOMIC DNA]</scope>
    <source>
        <strain evidence="7 8">JC075</strain>
    </source>
</reference>
<evidence type="ECO:0000313" key="8">
    <source>
        <dbReference type="Proteomes" id="UP000248079"/>
    </source>
</evidence>